<dbReference type="EMBL" id="JANUGQ010000049">
    <property type="protein sequence ID" value="MCS0639847.1"/>
    <property type="molecule type" value="Genomic_DNA"/>
</dbReference>
<feature type="domain" description="Methyltransferase type 11" evidence="1">
    <location>
        <begin position="52"/>
        <end position="129"/>
    </location>
</feature>
<comment type="caution">
    <text evidence="2">The sequence shown here is derived from an EMBL/GenBank/DDBJ whole genome shotgun (WGS) entry which is preliminary data.</text>
</comment>
<evidence type="ECO:0000259" key="1">
    <source>
        <dbReference type="Pfam" id="PF08241"/>
    </source>
</evidence>
<reference evidence="2" key="1">
    <citation type="submission" date="2022-08" db="EMBL/GenBank/DDBJ databases">
        <authorList>
            <person name="Somphong A."/>
            <person name="Phongsopitanun W."/>
        </authorList>
    </citation>
    <scope>NUCLEOTIDE SEQUENCE</scope>
    <source>
        <strain evidence="2">LP05-1</strain>
    </source>
</reference>
<dbReference type="Proteomes" id="UP001431313">
    <property type="component" value="Unassembled WGS sequence"/>
</dbReference>
<dbReference type="InterPro" id="IPR029063">
    <property type="entry name" value="SAM-dependent_MTases_sf"/>
</dbReference>
<dbReference type="Gene3D" id="3.40.50.150">
    <property type="entry name" value="Vaccinia Virus protein VP39"/>
    <property type="match status" value="1"/>
</dbReference>
<dbReference type="PANTHER" id="PTHR43591:SF24">
    <property type="entry name" value="2-METHOXY-6-POLYPRENYL-1,4-BENZOQUINOL METHYLASE, MITOCHONDRIAL"/>
    <property type="match status" value="1"/>
</dbReference>
<name>A0ABT2CQY0_9ACTN</name>
<keyword evidence="2" id="KW-0489">Methyltransferase</keyword>
<dbReference type="InterPro" id="IPR013216">
    <property type="entry name" value="Methyltransf_11"/>
</dbReference>
<organism evidence="2 3">
    <name type="scientific">Streptomyces pyxinae</name>
    <dbReference type="NCBI Taxonomy" id="2970734"/>
    <lineage>
        <taxon>Bacteria</taxon>
        <taxon>Bacillati</taxon>
        <taxon>Actinomycetota</taxon>
        <taxon>Actinomycetes</taxon>
        <taxon>Kitasatosporales</taxon>
        <taxon>Streptomycetaceae</taxon>
        <taxon>Streptomyces</taxon>
    </lineage>
</organism>
<dbReference type="PANTHER" id="PTHR43591">
    <property type="entry name" value="METHYLTRANSFERASE"/>
    <property type="match status" value="1"/>
</dbReference>
<dbReference type="SUPFAM" id="SSF53335">
    <property type="entry name" value="S-adenosyl-L-methionine-dependent methyltransferases"/>
    <property type="match status" value="1"/>
</dbReference>
<sequence>MTAVVKGAAVLEAAPGNPVYDRIGVGYSAVRRPDPRWARLIRAALGDARTVLNVGAGSGAYEPTDLPVVAVEPSAEMRAQRRPEAAPCVNGRAEQLPFDDRSFDAVQAVLTVHHWTDLAAGVSELLRVADRFAVVTYDMDVQADFWFTRDYVPEIAEAERSRVPSLTRLTELLGPCEITELPVWHDFTDGFMTAFWRRPETYLDPLMRRACSAFALTDPAAVERGVARLRADLDSGAWQRRYGELLERDHIDAGFRLLTGVSPVAAGALPAAGAVPAVVGEAVR</sequence>
<gene>
    <name evidence="2" type="ORF">NX801_30280</name>
</gene>
<dbReference type="Pfam" id="PF08241">
    <property type="entry name" value="Methyltransf_11"/>
    <property type="match status" value="1"/>
</dbReference>
<evidence type="ECO:0000313" key="2">
    <source>
        <dbReference type="EMBL" id="MCS0639847.1"/>
    </source>
</evidence>
<dbReference type="RefSeq" id="WP_258791171.1">
    <property type="nucleotide sequence ID" value="NZ_JANUGQ010000049.1"/>
</dbReference>
<proteinExistence type="predicted"/>
<dbReference type="GO" id="GO:0032259">
    <property type="term" value="P:methylation"/>
    <property type="evidence" value="ECO:0007669"/>
    <property type="project" value="UniProtKB-KW"/>
</dbReference>
<keyword evidence="3" id="KW-1185">Reference proteome</keyword>
<keyword evidence="2" id="KW-0808">Transferase</keyword>
<protein>
    <submittedName>
        <fullName evidence="2">Class I SAM-dependent methyltransferase</fullName>
    </submittedName>
</protein>
<evidence type="ECO:0000313" key="3">
    <source>
        <dbReference type="Proteomes" id="UP001431313"/>
    </source>
</evidence>
<dbReference type="GO" id="GO:0008168">
    <property type="term" value="F:methyltransferase activity"/>
    <property type="evidence" value="ECO:0007669"/>
    <property type="project" value="UniProtKB-KW"/>
</dbReference>
<accession>A0ABT2CQY0</accession>